<dbReference type="AlphaFoldDB" id="A0A9X6NCF0"/>
<reference evidence="3" key="1">
    <citation type="submission" date="2017-01" db="EMBL/GenBank/DDBJ databases">
        <title>Comparative genomics of anhydrobiosis in the tardigrade Hypsibius dujardini.</title>
        <authorList>
            <person name="Yoshida Y."/>
            <person name="Koutsovoulos G."/>
            <person name="Laetsch D."/>
            <person name="Stevens L."/>
            <person name="Kumar S."/>
            <person name="Horikawa D."/>
            <person name="Ishino K."/>
            <person name="Komine S."/>
            <person name="Tomita M."/>
            <person name="Blaxter M."/>
            <person name="Arakawa K."/>
        </authorList>
    </citation>
    <scope>NUCLEOTIDE SEQUENCE [LARGE SCALE GENOMIC DNA]</scope>
    <source>
        <strain evidence="3">Z151</strain>
    </source>
</reference>
<gene>
    <name evidence="2" type="ORF">BV898_15987</name>
</gene>
<evidence type="ECO:0000256" key="1">
    <source>
        <dbReference type="SAM" id="MobiDB-lite"/>
    </source>
</evidence>
<evidence type="ECO:0000313" key="2">
    <source>
        <dbReference type="EMBL" id="OWA51507.1"/>
    </source>
</evidence>
<keyword evidence="3" id="KW-1185">Reference proteome</keyword>
<evidence type="ECO:0000313" key="3">
    <source>
        <dbReference type="Proteomes" id="UP000192578"/>
    </source>
</evidence>
<dbReference type="Proteomes" id="UP000192578">
    <property type="component" value="Unassembled WGS sequence"/>
</dbReference>
<comment type="caution">
    <text evidence="2">The sequence shown here is derived from an EMBL/GenBank/DDBJ whole genome shotgun (WGS) entry which is preliminary data.</text>
</comment>
<dbReference type="OrthoDB" id="45365at2759"/>
<name>A0A9X6NCF0_HYPEX</name>
<protein>
    <submittedName>
        <fullName evidence="2">Uncharacterized protein</fullName>
    </submittedName>
</protein>
<feature type="region of interest" description="Disordered" evidence="1">
    <location>
        <begin position="1"/>
        <end position="89"/>
    </location>
</feature>
<accession>A0A9X6NCF0</accession>
<proteinExistence type="predicted"/>
<dbReference type="EMBL" id="MTYJ01000230">
    <property type="protein sequence ID" value="OWA51507.1"/>
    <property type="molecule type" value="Genomic_DNA"/>
</dbReference>
<organism evidence="2 3">
    <name type="scientific">Hypsibius exemplaris</name>
    <name type="common">Freshwater tardigrade</name>
    <dbReference type="NCBI Taxonomy" id="2072580"/>
    <lineage>
        <taxon>Eukaryota</taxon>
        <taxon>Metazoa</taxon>
        <taxon>Ecdysozoa</taxon>
        <taxon>Tardigrada</taxon>
        <taxon>Eutardigrada</taxon>
        <taxon>Parachela</taxon>
        <taxon>Hypsibioidea</taxon>
        <taxon>Hypsibiidae</taxon>
        <taxon>Hypsibius</taxon>
    </lineage>
</organism>
<feature type="compositionally biased region" description="Polar residues" evidence="1">
    <location>
        <begin position="74"/>
        <end position="89"/>
    </location>
</feature>
<sequence>MIRTPIHGATSHHEHCPQWCRSGRPGRTALRRRRLRRPATNSRPRALRLRGGSLEPPSPACTPHAARSVWSPWTGGSTPSAANDGQEFSTAVESYDPELDEWTVERSMRRGGVATVLRSVGQLLLRGIGLTDATLMGRIRKGPFSRASSTV</sequence>